<feature type="signal peptide" evidence="2">
    <location>
        <begin position="1"/>
        <end position="22"/>
    </location>
</feature>
<gene>
    <name evidence="3" type="ORF">H6B30_02725</name>
</gene>
<name>A0A938WK44_9BACT</name>
<keyword evidence="2" id="KW-0732">Signal</keyword>
<protein>
    <submittedName>
        <fullName evidence="3">Uncharacterized protein</fullName>
    </submittedName>
</protein>
<evidence type="ECO:0000313" key="4">
    <source>
        <dbReference type="Proteomes" id="UP000764045"/>
    </source>
</evidence>
<dbReference type="RefSeq" id="WP_205107659.1">
    <property type="nucleotide sequence ID" value="NZ_JACJJL010000003.1"/>
</dbReference>
<proteinExistence type="predicted"/>
<organism evidence="3 4">
    <name type="scientific">Marseilla massiliensis</name>
    <dbReference type="NCBI Taxonomy" id="1841864"/>
    <lineage>
        <taxon>Bacteria</taxon>
        <taxon>Pseudomonadati</taxon>
        <taxon>Bacteroidota</taxon>
        <taxon>Bacteroidia</taxon>
        <taxon>Bacteroidales</taxon>
        <taxon>Prevotellaceae</taxon>
        <taxon>Marseilla</taxon>
    </lineage>
</organism>
<evidence type="ECO:0000313" key="3">
    <source>
        <dbReference type="EMBL" id="MBM6660674.1"/>
    </source>
</evidence>
<comment type="caution">
    <text evidence="3">The sequence shown here is derived from an EMBL/GenBank/DDBJ whole genome shotgun (WGS) entry which is preliminary data.</text>
</comment>
<dbReference type="EMBL" id="JACJJL010000003">
    <property type="protein sequence ID" value="MBM6660674.1"/>
    <property type="molecule type" value="Genomic_DNA"/>
</dbReference>
<keyword evidence="1" id="KW-0175">Coiled coil</keyword>
<dbReference type="Proteomes" id="UP000764045">
    <property type="component" value="Unassembled WGS sequence"/>
</dbReference>
<evidence type="ECO:0000256" key="1">
    <source>
        <dbReference type="SAM" id="Coils"/>
    </source>
</evidence>
<keyword evidence="4" id="KW-1185">Reference proteome</keyword>
<accession>A0A938WK44</accession>
<dbReference type="AlphaFoldDB" id="A0A938WK44"/>
<feature type="coiled-coil region" evidence="1">
    <location>
        <begin position="324"/>
        <end position="387"/>
    </location>
</feature>
<evidence type="ECO:0000256" key="2">
    <source>
        <dbReference type="SAM" id="SignalP"/>
    </source>
</evidence>
<reference evidence="3 4" key="1">
    <citation type="journal article" date="2021" name="Sci. Rep.">
        <title>The distribution of antibiotic resistance genes in chicken gut microbiota commensals.</title>
        <authorList>
            <person name="Juricova H."/>
            <person name="Matiasovicova J."/>
            <person name="Kubasova T."/>
            <person name="Cejkova D."/>
            <person name="Rychlik I."/>
        </authorList>
    </citation>
    <scope>NUCLEOTIDE SEQUENCE [LARGE SCALE GENOMIC DNA]</scope>
    <source>
        <strain evidence="3 4">An819</strain>
    </source>
</reference>
<feature type="chain" id="PRO_5037874391" evidence="2">
    <location>
        <begin position="23"/>
        <end position="390"/>
    </location>
</feature>
<sequence length="390" mass="43600">MMKTTLISLAALAMLSAMPASGQSKRQSQAAAKAQAAKTAKEAEQRIEQMVAATQKVMFIDSVVVDKDAFLTKYNLCQDAGRLYKYDDFFKAKDQANAYVYVNGLGDKCYFSREDSVGDFNLYTSDNLSGSWTPAARLDGLDDDAGHKSMNYPFMMADGSTLYFAATGDESIGGYDIFATRFDSERGTFLKAENIGMPFNSTANDYMYAIDEFNNIGWFATDRNQSEGKVCIYMFVPSDSRQLYSPDEYSEEQIRSLANLNRIADTWGDGKERQLAMERLKAMQSEKVAMAAKGSFSFVVNDKTTYTKMADFRSKAGLEKFKALQELESKHAALSKALAKARDYYATASTNERNALKNEILQSERQIESLETNIAQTGKEIRNEENKLLK</sequence>